<keyword evidence="4" id="KW-1185">Reference proteome</keyword>
<evidence type="ECO:0000256" key="2">
    <source>
        <dbReference type="SAM" id="MobiDB-lite"/>
    </source>
</evidence>
<organism evidence="3 4">
    <name type="scientific">Fusarium solani</name>
    <name type="common">Filamentous fungus</name>
    <dbReference type="NCBI Taxonomy" id="169388"/>
    <lineage>
        <taxon>Eukaryota</taxon>
        <taxon>Fungi</taxon>
        <taxon>Dikarya</taxon>
        <taxon>Ascomycota</taxon>
        <taxon>Pezizomycotina</taxon>
        <taxon>Sordariomycetes</taxon>
        <taxon>Hypocreomycetidae</taxon>
        <taxon>Hypocreales</taxon>
        <taxon>Nectriaceae</taxon>
        <taxon>Fusarium</taxon>
        <taxon>Fusarium solani species complex</taxon>
    </lineage>
</organism>
<proteinExistence type="predicted"/>
<accession>A0A9P9G0J7</accession>
<dbReference type="AlphaFoldDB" id="A0A9P9G0J7"/>
<dbReference type="EMBL" id="JAGTJS010000041">
    <property type="protein sequence ID" value="KAH7230003.1"/>
    <property type="molecule type" value="Genomic_DNA"/>
</dbReference>
<name>A0A9P9G0J7_FUSSL</name>
<evidence type="ECO:0000313" key="3">
    <source>
        <dbReference type="EMBL" id="KAH7230003.1"/>
    </source>
</evidence>
<gene>
    <name evidence="3" type="ORF">B0J15DRAFT_518310</name>
</gene>
<feature type="coiled-coil region" evidence="1">
    <location>
        <begin position="36"/>
        <end position="69"/>
    </location>
</feature>
<comment type="caution">
    <text evidence="3">The sequence shown here is derived from an EMBL/GenBank/DDBJ whole genome shotgun (WGS) entry which is preliminary data.</text>
</comment>
<evidence type="ECO:0000313" key="4">
    <source>
        <dbReference type="Proteomes" id="UP000736672"/>
    </source>
</evidence>
<evidence type="ECO:0000256" key="1">
    <source>
        <dbReference type="SAM" id="Coils"/>
    </source>
</evidence>
<feature type="compositionally biased region" description="Polar residues" evidence="2">
    <location>
        <begin position="118"/>
        <end position="129"/>
    </location>
</feature>
<protein>
    <recommendedName>
        <fullName evidence="5">Zinc ribbon domain-containing protein</fullName>
    </recommendedName>
</protein>
<dbReference type="OrthoDB" id="4161192at2759"/>
<keyword evidence="1" id="KW-0175">Coiled coil</keyword>
<feature type="region of interest" description="Disordered" evidence="2">
    <location>
        <begin position="74"/>
        <end position="95"/>
    </location>
</feature>
<dbReference type="Proteomes" id="UP000736672">
    <property type="component" value="Unassembled WGS sequence"/>
</dbReference>
<reference evidence="3" key="1">
    <citation type="journal article" date="2021" name="Nat. Commun.">
        <title>Genetic determinants of endophytism in the Arabidopsis root mycobiome.</title>
        <authorList>
            <person name="Mesny F."/>
            <person name="Miyauchi S."/>
            <person name="Thiergart T."/>
            <person name="Pickel B."/>
            <person name="Atanasova L."/>
            <person name="Karlsson M."/>
            <person name="Huettel B."/>
            <person name="Barry K.W."/>
            <person name="Haridas S."/>
            <person name="Chen C."/>
            <person name="Bauer D."/>
            <person name="Andreopoulos W."/>
            <person name="Pangilinan J."/>
            <person name="LaButti K."/>
            <person name="Riley R."/>
            <person name="Lipzen A."/>
            <person name="Clum A."/>
            <person name="Drula E."/>
            <person name="Henrissat B."/>
            <person name="Kohler A."/>
            <person name="Grigoriev I.V."/>
            <person name="Martin F.M."/>
            <person name="Hacquard S."/>
        </authorList>
    </citation>
    <scope>NUCLEOTIDE SEQUENCE</scope>
    <source>
        <strain evidence="3">FSSC 5 MPI-SDFR-AT-0091</strain>
    </source>
</reference>
<feature type="region of interest" description="Disordered" evidence="2">
    <location>
        <begin position="117"/>
        <end position="159"/>
    </location>
</feature>
<evidence type="ECO:0008006" key="5">
    <source>
        <dbReference type="Google" id="ProtNLM"/>
    </source>
</evidence>
<sequence>MFGRRRRPILGAAVVVGASRAAARHEVERQAVVDTQRELEIQREVELRRRNEEEQERRMQRAVDEAIQKAAVENPAPQPSAAALAPPPPQQYYSTQSPIPVQAQDVGLLATMPGQPYTPGTNVSASIQPEQLMPSPPQLPAYSPRSLSQDGGLRSAQGISPTVPATGLTTKYCTQCGFACQVGDRFCRQCGARQVGPEGKVE</sequence>